<dbReference type="InterPro" id="IPR015358">
    <property type="entry name" value="Tscrpt_reg_MerR_DNA-bd"/>
</dbReference>
<evidence type="ECO:0000256" key="3">
    <source>
        <dbReference type="ARBA" id="ARBA00023015"/>
    </source>
</evidence>
<dbReference type="PROSITE" id="PS00552">
    <property type="entry name" value="HTH_MERR_1"/>
    <property type="match status" value="1"/>
</dbReference>
<dbReference type="Pfam" id="PF00376">
    <property type="entry name" value="MerR"/>
    <property type="match status" value="1"/>
</dbReference>
<keyword evidence="8" id="KW-1185">Reference proteome</keyword>
<protein>
    <submittedName>
        <fullName evidence="7">MerR family copper efflux transcriptional regulator</fullName>
    </submittedName>
</protein>
<dbReference type="RefSeq" id="WP_112990518.1">
    <property type="nucleotide sequence ID" value="NZ_PTLZ01000001.1"/>
</dbReference>
<dbReference type="OrthoDB" id="9808480at2"/>
<dbReference type="SMART" id="SM00422">
    <property type="entry name" value="HTH_MERR"/>
    <property type="match status" value="1"/>
</dbReference>
<evidence type="ECO:0000313" key="8">
    <source>
        <dbReference type="Proteomes" id="UP000294737"/>
    </source>
</evidence>
<evidence type="ECO:0000313" key="7">
    <source>
        <dbReference type="EMBL" id="TDN93823.1"/>
    </source>
</evidence>
<evidence type="ECO:0000256" key="1">
    <source>
        <dbReference type="ARBA" id="ARBA00004496"/>
    </source>
</evidence>
<comment type="caution">
    <text evidence="7">The sequence shown here is derived from an EMBL/GenBank/DDBJ whole genome shotgun (WGS) entry which is preliminary data.</text>
</comment>
<dbReference type="GO" id="GO:0003677">
    <property type="term" value="F:DNA binding"/>
    <property type="evidence" value="ECO:0007669"/>
    <property type="project" value="UniProtKB-KW"/>
</dbReference>
<dbReference type="GO" id="GO:0003700">
    <property type="term" value="F:DNA-binding transcription factor activity"/>
    <property type="evidence" value="ECO:0007669"/>
    <property type="project" value="InterPro"/>
</dbReference>
<evidence type="ECO:0000256" key="5">
    <source>
        <dbReference type="ARBA" id="ARBA00023163"/>
    </source>
</evidence>
<dbReference type="NCBIfam" id="TIGR02044">
    <property type="entry name" value="CueR"/>
    <property type="match status" value="1"/>
</dbReference>
<evidence type="ECO:0000256" key="4">
    <source>
        <dbReference type="ARBA" id="ARBA00023125"/>
    </source>
</evidence>
<accession>A0A4R6GG45</accession>
<evidence type="ECO:0000259" key="6">
    <source>
        <dbReference type="PROSITE" id="PS50937"/>
    </source>
</evidence>
<dbReference type="Gene3D" id="1.10.1660.10">
    <property type="match status" value="1"/>
</dbReference>
<dbReference type="Proteomes" id="UP000294737">
    <property type="component" value="Unassembled WGS sequence"/>
</dbReference>
<dbReference type="EMBL" id="SNWF01000004">
    <property type="protein sequence ID" value="TDN93823.1"/>
    <property type="molecule type" value="Genomic_DNA"/>
</dbReference>
<dbReference type="InterPro" id="IPR009061">
    <property type="entry name" value="DNA-bd_dom_put_sf"/>
</dbReference>
<dbReference type="PANTHER" id="PTHR30204">
    <property type="entry name" value="REDOX-CYCLING DRUG-SENSING TRANSCRIPTIONAL ACTIVATOR SOXR"/>
    <property type="match status" value="1"/>
</dbReference>
<proteinExistence type="predicted"/>
<keyword evidence="5" id="KW-0804">Transcription</keyword>
<dbReference type="PRINTS" id="PR00040">
    <property type="entry name" value="HTHMERR"/>
</dbReference>
<dbReference type="AlphaFoldDB" id="A0A4R6GG45"/>
<sequence>MNIGQAASASGISAKMIRHYESINLIKQSTRTDAGYRTYNGSDLHTLRFIKRGRSLGFSLDQIRDLLSLWNDSHRASADVKAIALMHVADLEKRITELSEMRDTLQDLAQSCSGDARADCPILRGLAQENDGAERDACHQ</sequence>
<dbReference type="InterPro" id="IPR000551">
    <property type="entry name" value="MerR-type_HTH_dom"/>
</dbReference>
<name>A0A4R6GG45_9BURK</name>
<dbReference type="CDD" id="cd01108">
    <property type="entry name" value="HTH_CueR"/>
    <property type="match status" value="1"/>
</dbReference>
<keyword evidence="4" id="KW-0238">DNA-binding</keyword>
<feature type="domain" description="HTH merR-type" evidence="6">
    <location>
        <begin position="1"/>
        <end position="69"/>
    </location>
</feature>
<dbReference type="PROSITE" id="PS50937">
    <property type="entry name" value="HTH_MERR_2"/>
    <property type="match status" value="1"/>
</dbReference>
<dbReference type="InterPro" id="IPR011789">
    <property type="entry name" value="CueR"/>
</dbReference>
<dbReference type="SUPFAM" id="SSF46955">
    <property type="entry name" value="Putative DNA-binding domain"/>
    <property type="match status" value="1"/>
</dbReference>
<gene>
    <name evidence="7" type="ORF">EV677_0357</name>
</gene>
<reference evidence="7 8" key="1">
    <citation type="submission" date="2019-03" db="EMBL/GenBank/DDBJ databases">
        <title>Genomic Encyclopedia of Type Strains, Phase IV (KMG-IV): sequencing the most valuable type-strain genomes for metagenomic binning, comparative biology and taxonomic classification.</title>
        <authorList>
            <person name="Goeker M."/>
        </authorList>
    </citation>
    <scope>NUCLEOTIDE SEQUENCE [LARGE SCALE GENOMIC DNA]</scope>
    <source>
        <strain evidence="7 8">DSM 18555</strain>
    </source>
</reference>
<dbReference type="GO" id="GO:0045893">
    <property type="term" value="P:positive regulation of DNA-templated transcription"/>
    <property type="evidence" value="ECO:0007669"/>
    <property type="project" value="InterPro"/>
</dbReference>
<evidence type="ECO:0000256" key="2">
    <source>
        <dbReference type="ARBA" id="ARBA00022490"/>
    </source>
</evidence>
<keyword evidence="2" id="KW-0963">Cytoplasm</keyword>
<dbReference type="Pfam" id="PF09278">
    <property type="entry name" value="MerR-DNA-bind"/>
    <property type="match status" value="1"/>
</dbReference>
<comment type="subcellular location">
    <subcellularLocation>
        <location evidence="1">Cytoplasm</location>
    </subcellularLocation>
</comment>
<dbReference type="GO" id="GO:0005737">
    <property type="term" value="C:cytoplasm"/>
    <property type="evidence" value="ECO:0007669"/>
    <property type="project" value="UniProtKB-SubCell"/>
</dbReference>
<keyword evidence="3" id="KW-0805">Transcription regulation</keyword>
<dbReference type="GO" id="GO:0005507">
    <property type="term" value="F:copper ion binding"/>
    <property type="evidence" value="ECO:0007669"/>
    <property type="project" value="InterPro"/>
</dbReference>
<dbReference type="InterPro" id="IPR047057">
    <property type="entry name" value="MerR_fam"/>
</dbReference>
<organism evidence="7 8">
    <name type="scientific">Herminiimonas fonticola</name>
    <dbReference type="NCBI Taxonomy" id="303380"/>
    <lineage>
        <taxon>Bacteria</taxon>
        <taxon>Pseudomonadati</taxon>
        <taxon>Pseudomonadota</taxon>
        <taxon>Betaproteobacteria</taxon>
        <taxon>Burkholderiales</taxon>
        <taxon>Oxalobacteraceae</taxon>
        <taxon>Herminiimonas</taxon>
    </lineage>
</organism>
<dbReference type="PANTHER" id="PTHR30204:SF94">
    <property type="entry name" value="HEAVY METAL-DEPENDENT TRANSCRIPTIONAL REGULATOR HI_0293-RELATED"/>
    <property type="match status" value="1"/>
</dbReference>